<dbReference type="EMBL" id="JASJOU010000011">
    <property type="protein sequence ID" value="MDJ1504405.1"/>
    <property type="molecule type" value="Genomic_DNA"/>
</dbReference>
<evidence type="ECO:0000256" key="5">
    <source>
        <dbReference type="ARBA" id="ARBA00023237"/>
    </source>
</evidence>
<protein>
    <submittedName>
        <fullName evidence="8">RagB/SusD family nutrient uptake outer membrane protein</fullName>
    </submittedName>
</protein>
<dbReference type="RefSeq" id="WP_314515636.1">
    <property type="nucleotide sequence ID" value="NZ_JASJOU010000011.1"/>
</dbReference>
<feature type="domain" description="SusD-like N-terminal" evidence="7">
    <location>
        <begin position="91"/>
        <end position="213"/>
    </location>
</feature>
<accession>A0AAE3UGH5</accession>
<keyword evidence="4" id="KW-0472">Membrane</keyword>
<feature type="domain" description="RagB/SusD" evidence="6">
    <location>
        <begin position="287"/>
        <end position="627"/>
    </location>
</feature>
<evidence type="ECO:0000256" key="4">
    <source>
        <dbReference type="ARBA" id="ARBA00023136"/>
    </source>
</evidence>
<dbReference type="GO" id="GO:0009279">
    <property type="term" value="C:cell outer membrane"/>
    <property type="evidence" value="ECO:0007669"/>
    <property type="project" value="UniProtKB-SubCell"/>
</dbReference>
<keyword evidence="9" id="KW-1185">Reference proteome</keyword>
<dbReference type="SUPFAM" id="SSF48452">
    <property type="entry name" value="TPR-like"/>
    <property type="match status" value="1"/>
</dbReference>
<evidence type="ECO:0000259" key="7">
    <source>
        <dbReference type="Pfam" id="PF14322"/>
    </source>
</evidence>
<proteinExistence type="inferred from homology"/>
<dbReference type="AlphaFoldDB" id="A0AAE3UGH5"/>
<dbReference type="Gene3D" id="1.25.40.390">
    <property type="match status" value="1"/>
</dbReference>
<organism evidence="8 9">
    <name type="scientific">Xanthocytophaga agilis</name>
    <dbReference type="NCBI Taxonomy" id="3048010"/>
    <lineage>
        <taxon>Bacteria</taxon>
        <taxon>Pseudomonadati</taxon>
        <taxon>Bacteroidota</taxon>
        <taxon>Cytophagia</taxon>
        <taxon>Cytophagales</taxon>
        <taxon>Rhodocytophagaceae</taxon>
        <taxon>Xanthocytophaga</taxon>
    </lineage>
</organism>
<dbReference type="Pfam" id="PF07980">
    <property type="entry name" value="SusD_RagB"/>
    <property type="match status" value="1"/>
</dbReference>
<reference evidence="8" key="1">
    <citation type="submission" date="2023-05" db="EMBL/GenBank/DDBJ databases">
        <authorList>
            <person name="Zhang X."/>
        </authorList>
    </citation>
    <scope>NUCLEOTIDE SEQUENCE</scope>
    <source>
        <strain evidence="8">BD1B2-1</strain>
    </source>
</reference>
<gene>
    <name evidence="8" type="ORF">QNI22_27340</name>
</gene>
<dbReference type="InterPro" id="IPR033985">
    <property type="entry name" value="SusD-like_N"/>
</dbReference>
<comment type="similarity">
    <text evidence="2">Belongs to the SusD family.</text>
</comment>
<dbReference type="Pfam" id="PF14322">
    <property type="entry name" value="SusD-like_3"/>
    <property type="match status" value="1"/>
</dbReference>
<evidence type="ECO:0000259" key="6">
    <source>
        <dbReference type="Pfam" id="PF07980"/>
    </source>
</evidence>
<evidence type="ECO:0000256" key="2">
    <source>
        <dbReference type="ARBA" id="ARBA00006275"/>
    </source>
</evidence>
<evidence type="ECO:0000256" key="3">
    <source>
        <dbReference type="ARBA" id="ARBA00022729"/>
    </source>
</evidence>
<evidence type="ECO:0000313" key="9">
    <source>
        <dbReference type="Proteomes" id="UP001232063"/>
    </source>
</evidence>
<dbReference type="InterPro" id="IPR012944">
    <property type="entry name" value="SusD_RagB_dom"/>
</dbReference>
<evidence type="ECO:0000313" key="8">
    <source>
        <dbReference type="EMBL" id="MDJ1504405.1"/>
    </source>
</evidence>
<name>A0AAE3UGH5_9BACT</name>
<sequence>MKKYTLLFLLLFITWGCNDEDFLNREPKDILLDEQVWQDKGLVFSVLADLYDRYPDYQTIENWVEFTNFDEAFASASPDYGRHKNQNYGYGDWSYWDYGYMRELNLFIQKCEAAEKLDPADRSRFAAEAHFLRAAAYFEMAKRMGGVPLILEPLEYDFNGDPTYLQYPRAKEYEVYDFVLGELETISTQLPDDPTIKSRATKGLALAMKARAALYAASIARYGVNTPQVSLPGEEVGIPAGKAVTYYEAALDAAQRLIASGKYSLYNKKPDLADNFASLFYDKGNNPEVIFVEDYKLKSGHVHGWTISNQPRYQAEEQQGGRLNPSLNLVQSFEKLDNTFAPLTATDSKGFLLGANNQVAYFNNPQDLFAGRDARLWGTVILPGTQFKNKDVDIWGGYMLANGSVITSDVLGGKKKLSEQGELQQVVGFSGPIDNLEFSAQTGFYVRKYLDPAIGSGQLGTQSEVWWIRYRYAEVLLNAAEAAFELSQPELAATYINQVRERAGFTIPLTANQITFDRIVHERKVELAFEGHQLWDMKRWRIAHMVWNGVSTDLTSNPGKATESSTRPFGLWPYKVYNPGSPNDGKWVFKKIIPGPVTNADWFRMGNYYSQINNDILNNNPKIVKNPNQN</sequence>
<keyword evidence="3" id="KW-0732">Signal</keyword>
<keyword evidence="5" id="KW-0998">Cell outer membrane</keyword>
<dbReference type="Proteomes" id="UP001232063">
    <property type="component" value="Unassembled WGS sequence"/>
</dbReference>
<evidence type="ECO:0000256" key="1">
    <source>
        <dbReference type="ARBA" id="ARBA00004442"/>
    </source>
</evidence>
<comment type="caution">
    <text evidence="8">The sequence shown here is derived from an EMBL/GenBank/DDBJ whole genome shotgun (WGS) entry which is preliminary data.</text>
</comment>
<dbReference type="InterPro" id="IPR011990">
    <property type="entry name" value="TPR-like_helical_dom_sf"/>
</dbReference>
<comment type="subcellular location">
    <subcellularLocation>
        <location evidence="1">Cell outer membrane</location>
    </subcellularLocation>
</comment>